<organism evidence="5 6">
    <name type="scientific">Paenibacillus vulneris</name>
    <dbReference type="NCBI Taxonomy" id="1133364"/>
    <lineage>
        <taxon>Bacteria</taxon>
        <taxon>Bacillati</taxon>
        <taxon>Bacillota</taxon>
        <taxon>Bacilli</taxon>
        <taxon>Bacillales</taxon>
        <taxon>Paenibacillaceae</taxon>
        <taxon>Paenibacillus</taxon>
    </lineage>
</organism>
<dbReference type="InterPro" id="IPR007781">
    <property type="entry name" value="NAGLU"/>
</dbReference>
<dbReference type="Proteomes" id="UP001597180">
    <property type="component" value="Unassembled WGS sequence"/>
</dbReference>
<evidence type="ECO:0000259" key="4">
    <source>
        <dbReference type="Pfam" id="PF12972"/>
    </source>
</evidence>
<dbReference type="InterPro" id="IPR024732">
    <property type="entry name" value="NAGLU_C"/>
</dbReference>
<dbReference type="PANTHER" id="PTHR12872:SF1">
    <property type="entry name" value="ALPHA-N-ACETYLGLUCOSAMINIDASE"/>
    <property type="match status" value="1"/>
</dbReference>
<evidence type="ECO:0000313" key="5">
    <source>
        <dbReference type="EMBL" id="MFD1221624.1"/>
    </source>
</evidence>
<dbReference type="EMBL" id="JBHTLU010000019">
    <property type="protein sequence ID" value="MFD1221624.1"/>
    <property type="molecule type" value="Genomic_DNA"/>
</dbReference>
<sequence length="708" mass="81710">MTGAVRNNVVDKEVVVGLLHRLLGAAYAEQFELEVIAQDQGRDVFEIENKGKRIVLRGSNGISLASALHWYLKYSCHAHISWSGDQLSLPDQLPPVREAVRKITPYRHRYMYNFCTFNYTMTWWDWKRWEREIDWMALHGINMPLAATGQEAVWMETGRKLGLSDDEMLKHLTGPAYLAWHYMGNVDGMGGPLPTSWIEGQRELQLQILERERQLGMTPVLAGFYGHVPAALKQKHPDANILQLKSWFGMPGIHFLDPRDPLFDEAAGHFYEEQKRLYGTDHLYAMDLFHEGKSPDTSTEYVTESAKAVCQSMLNHDPDGIWVMQSWSMSEPIVRSLPKEHLLMLDLHAESNAKWKQSHAFYGKPWIWCMLHNFGARNGMFGDLDSLAQGPAQALHDPGRGDMAGIGFAPEAIEENPVFYDLLSEMIWRTEAPDPDEWAAAYLRRRYGRHSDAAVEAWRLLRKSVYSKNANYESVVCARPKLEIRRTCNGTVVPFYDVRVLLRAWEALLESGEELRTSINYQYDLVNVGRQVLSDTARPLHLKMIEAFTRRDRTGFQEYWNALEALIVDLEELLGTNVHFLTGPWIDRAKKWGNTQDEIALHEFNARTIISTWWPEVTFDDYAHKQWSGIMASYYLQRWRRFSACLEASIDDPDSFDQQAFDREIREWEVSWMEGSDTFALEAAGDPVDVSRRLFKTYADMVECFWNG</sequence>
<feature type="domain" description="Alpha-N-acetylglucosaminidase tim-barrel" evidence="2">
    <location>
        <begin position="109"/>
        <end position="429"/>
    </location>
</feature>
<dbReference type="Gene3D" id="3.30.379.10">
    <property type="entry name" value="Chitobiase/beta-hexosaminidase domain 2-like"/>
    <property type="match status" value="1"/>
</dbReference>
<dbReference type="Pfam" id="PF12971">
    <property type="entry name" value="NAGLU_N"/>
    <property type="match status" value="1"/>
</dbReference>
<comment type="caution">
    <text evidence="5">The sequence shown here is derived from an EMBL/GenBank/DDBJ whole genome shotgun (WGS) entry which is preliminary data.</text>
</comment>
<proteinExistence type="predicted"/>
<accession>A0ABW3UMV8</accession>
<dbReference type="RefSeq" id="WP_345585705.1">
    <property type="nucleotide sequence ID" value="NZ_BAABJG010000003.1"/>
</dbReference>
<reference evidence="6" key="1">
    <citation type="journal article" date="2019" name="Int. J. Syst. Evol. Microbiol.">
        <title>The Global Catalogue of Microorganisms (GCM) 10K type strain sequencing project: providing services to taxonomists for standard genome sequencing and annotation.</title>
        <authorList>
            <consortium name="The Broad Institute Genomics Platform"/>
            <consortium name="The Broad Institute Genome Sequencing Center for Infectious Disease"/>
            <person name="Wu L."/>
            <person name="Ma J."/>
        </authorList>
    </citation>
    <scope>NUCLEOTIDE SEQUENCE [LARGE SCALE GENOMIC DNA]</scope>
    <source>
        <strain evidence="6">CCUG 53270</strain>
    </source>
</reference>
<dbReference type="Gene3D" id="1.20.120.670">
    <property type="entry name" value="N-acetyl-b-d-glucoasminidase"/>
    <property type="match status" value="1"/>
</dbReference>
<evidence type="ECO:0000256" key="1">
    <source>
        <dbReference type="ARBA" id="ARBA00022801"/>
    </source>
</evidence>
<evidence type="ECO:0000259" key="3">
    <source>
        <dbReference type="Pfam" id="PF12971"/>
    </source>
</evidence>
<protein>
    <submittedName>
        <fullName evidence="5">Alpha-N-acetylglucosaminidase</fullName>
    </submittedName>
</protein>
<feature type="domain" description="Alpha-N-acetylglucosaminidase N-terminal" evidence="3">
    <location>
        <begin position="16"/>
        <end position="94"/>
    </location>
</feature>
<evidence type="ECO:0000259" key="2">
    <source>
        <dbReference type="Pfam" id="PF05089"/>
    </source>
</evidence>
<dbReference type="InterPro" id="IPR024733">
    <property type="entry name" value="NAGLU_tim-barrel"/>
</dbReference>
<gene>
    <name evidence="5" type="ORF">ACFQ4B_16015</name>
</gene>
<name>A0ABW3UMV8_9BACL</name>
<dbReference type="Gene3D" id="3.20.20.80">
    <property type="entry name" value="Glycosidases"/>
    <property type="match status" value="1"/>
</dbReference>
<keyword evidence="1" id="KW-0378">Hydrolase</keyword>
<dbReference type="InterPro" id="IPR029018">
    <property type="entry name" value="Hex-like_dom2"/>
</dbReference>
<dbReference type="InterPro" id="IPR024240">
    <property type="entry name" value="NAGLU_N"/>
</dbReference>
<dbReference type="PANTHER" id="PTHR12872">
    <property type="entry name" value="ALPHA-N-ACETYLGLUCOSAMINIDASE"/>
    <property type="match status" value="1"/>
</dbReference>
<dbReference type="Pfam" id="PF05089">
    <property type="entry name" value="NAGLU"/>
    <property type="match status" value="1"/>
</dbReference>
<feature type="domain" description="Alpha-N-acetylglucosaminidase C-terminal" evidence="4">
    <location>
        <begin position="438"/>
        <end position="696"/>
    </location>
</feature>
<evidence type="ECO:0000313" key="6">
    <source>
        <dbReference type="Proteomes" id="UP001597180"/>
    </source>
</evidence>
<dbReference type="Pfam" id="PF12972">
    <property type="entry name" value="NAGLU_C"/>
    <property type="match status" value="1"/>
</dbReference>
<keyword evidence="6" id="KW-1185">Reference proteome</keyword>